<evidence type="ECO:0000313" key="1">
    <source>
        <dbReference type="EMBL" id="ACB28286.1"/>
    </source>
</evidence>
<dbReference type="Proteomes" id="UP000006589">
    <property type="component" value="Plasmid pMRAD03"/>
</dbReference>
<gene>
    <name evidence="1" type="ordered locus">Mrad2831_6364</name>
</gene>
<organism evidence="1 2">
    <name type="scientific">Methylobacterium radiotolerans (strain ATCC 27329 / DSM 1819 / JCM 2831 / NBRC 15690 / NCIMB 10815 / 0-1)</name>
    <dbReference type="NCBI Taxonomy" id="426355"/>
    <lineage>
        <taxon>Bacteria</taxon>
        <taxon>Pseudomonadati</taxon>
        <taxon>Pseudomonadota</taxon>
        <taxon>Alphaproteobacteria</taxon>
        <taxon>Hyphomicrobiales</taxon>
        <taxon>Methylobacteriaceae</taxon>
        <taxon>Methylobacterium</taxon>
    </lineage>
</organism>
<proteinExistence type="predicted"/>
<sequence>MARGGICYRTGSPRQRHYSAEVVLMSNQDGCADKPKKLCFCVLSYGNEAVFVAFRRRTVLHL</sequence>
<evidence type="ECO:0000313" key="2">
    <source>
        <dbReference type="Proteomes" id="UP000006589"/>
    </source>
</evidence>
<dbReference type="KEGG" id="mrd:Mrad2831_6364"/>
<reference evidence="1 2" key="1">
    <citation type="submission" date="2008-03" db="EMBL/GenBank/DDBJ databases">
        <title>Complete sequence of plasmid3 of Methylobacterium radiotolerans JCM 2831.</title>
        <authorList>
            <consortium name="US DOE Joint Genome Institute"/>
            <person name="Copeland A."/>
            <person name="Lucas S."/>
            <person name="Lapidus A."/>
            <person name="Glavina del Rio T."/>
            <person name="Dalin E."/>
            <person name="Tice H."/>
            <person name="Bruce D."/>
            <person name="Goodwin L."/>
            <person name="Pitluck S."/>
            <person name="Kiss H."/>
            <person name="Brettin T."/>
            <person name="Detter J.C."/>
            <person name="Han C."/>
            <person name="Kuske C.R."/>
            <person name="Schmutz J."/>
            <person name="Larimer F."/>
            <person name="Land M."/>
            <person name="Hauser L."/>
            <person name="Kyrpides N."/>
            <person name="Mikhailova N."/>
            <person name="Marx C.J."/>
            <person name="Richardson P."/>
        </authorList>
    </citation>
    <scope>NUCLEOTIDE SEQUENCE [LARGE SCALE GENOMIC DNA]</scope>
    <source>
        <strain evidence="2">ATCC 27329 / DSM 1819 / JCM 2831 / NBRC 15690 / NCIMB 10815 / 0-1</strain>
        <plasmid evidence="2">Plasmid pMRAD03</plasmid>
    </source>
</reference>
<geneLocation type="plasmid" evidence="1 2">
    <name>pMRAD03</name>
</geneLocation>
<accession>B1M9W1</accession>
<name>B1M9W1_METRJ</name>
<dbReference type="AlphaFoldDB" id="B1M9W1"/>
<protein>
    <submittedName>
        <fullName evidence="1">Uncharacterized protein</fullName>
    </submittedName>
</protein>
<dbReference type="EMBL" id="CP001004">
    <property type="protein sequence ID" value="ACB28286.1"/>
    <property type="molecule type" value="Genomic_DNA"/>
</dbReference>
<dbReference type="HOGENOM" id="CLU_2899095_0_0_5"/>
<keyword evidence="1" id="KW-0614">Plasmid</keyword>